<dbReference type="AlphaFoldDB" id="A0A1Y1QI93"/>
<gene>
    <name evidence="4" type="ORF">BWK73_31280</name>
</gene>
<feature type="compositionally biased region" description="Basic and acidic residues" evidence="1">
    <location>
        <begin position="321"/>
        <end position="342"/>
    </location>
</feature>
<feature type="compositionally biased region" description="Basic and acidic residues" evidence="1">
    <location>
        <begin position="298"/>
        <end position="307"/>
    </location>
</feature>
<sequence>MKYTTSLFSVLALVGTLTLTSPSLFADEVKTVTSSTSAVETTTTPRVIGKVSYLLGQADMILPDGAVIAITKQTEILDGSKISVKDRSKLNLLMVDGATEKLAANSVFVFTQYRYDPADPKASEIRKDLITGETTSKTGVAGKAAKERYRLNSPLAAIAVLGTEYTVSVSGGETRVVVLDGIISIAKLGGSCQRSGWGACAGGEQLTENQRGFALVVRKDQPRPVLIPASTPPPTKNTAPVASVKEQAAEEEANKQAAEEAVAEEKASKIASDKKAAEDAAAAKEKAAEVAAAKEKAAADKKADADKQASAQATESAPAKASDKTTDKVAEKSTDKTTEKEAVAPVAEKPTDKVMLEAAKKVDERDPLAEVKVETNPAPITVAVQPKTPAVVEPVVPVAKTPEVVAVAPTVASNLESTQASGLNVAVNETTPPVTAPPTTSVLTPVASSSTSNPMILVSAGSSGGTTGLSTETDFGGALLESFGTGGSALLESATGSALTGGGLITTPLGTPLVATTDLVESSSKTESTVTTDTGQVIAAVTPPPVVVTPIVTPTPETVLPPVRWGLFDPATVVDGVTLADQVSSQYAQVMAATTTNAYTVERLKTASASLPEQRDVGFALDSYEANVRNATTGTATAATVTDATLNVSSVRNTFDTGFTLNSPIYTGAVKATGTYSATDGILKDDGTNPQTTLNGAVGVLGDAIGAAYSFNHQIDTVLSADGALGWTGTVVAPTTPLTSVGTTTGN</sequence>
<dbReference type="Proteomes" id="UP000192491">
    <property type="component" value="Unassembled WGS sequence"/>
</dbReference>
<feature type="chain" id="PRO_5013390630" description="FecR protein domain-containing protein" evidence="2">
    <location>
        <begin position="27"/>
        <end position="747"/>
    </location>
</feature>
<dbReference type="EMBL" id="MTEJ01000251">
    <property type="protein sequence ID" value="OQX06285.1"/>
    <property type="molecule type" value="Genomic_DNA"/>
</dbReference>
<feature type="region of interest" description="Disordered" evidence="1">
    <location>
        <begin position="224"/>
        <end position="261"/>
    </location>
</feature>
<organism evidence="4 5">
    <name type="scientific">Thiothrix lacustris</name>
    <dbReference type="NCBI Taxonomy" id="525917"/>
    <lineage>
        <taxon>Bacteria</taxon>
        <taxon>Pseudomonadati</taxon>
        <taxon>Pseudomonadota</taxon>
        <taxon>Gammaproteobacteria</taxon>
        <taxon>Thiotrichales</taxon>
        <taxon>Thiotrichaceae</taxon>
        <taxon>Thiothrix</taxon>
    </lineage>
</organism>
<dbReference type="Pfam" id="PF04773">
    <property type="entry name" value="FecR"/>
    <property type="match status" value="1"/>
</dbReference>
<reference evidence="4 5" key="1">
    <citation type="submission" date="2017-01" db="EMBL/GenBank/DDBJ databases">
        <title>Novel large sulfur bacteria in the metagenomes of groundwater-fed chemosynthetic microbial mats in the Lake Huron basin.</title>
        <authorList>
            <person name="Sharrar A.M."/>
            <person name="Flood B.E."/>
            <person name="Bailey J.V."/>
            <person name="Jones D.S."/>
            <person name="Biddanda B."/>
            <person name="Ruberg S.A."/>
            <person name="Marcus D.N."/>
            <person name="Dick G.J."/>
        </authorList>
    </citation>
    <scope>NUCLEOTIDE SEQUENCE [LARGE SCALE GENOMIC DNA]</scope>
    <source>
        <strain evidence="4">A8</strain>
    </source>
</reference>
<keyword evidence="2" id="KW-0732">Signal</keyword>
<evidence type="ECO:0000313" key="5">
    <source>
        <dbReference type="Proteomes" id="UP000192491"/>
    </source>
</evidence>
<evidence type="ECO:0000259" key="3">
    <source>
        <dbReference type="Pfam" id="PF04773"/>
    </source>
</evidence>
<dbReference type="InterPro" id="IPR006860">
    <property type="entry name" value="FecR"/>
</dbReference>
<protein>
    <recommendedName>
        <fullName evidence="3">FecR protein domain-containing protein</fullName>
    </recommendedName>
</protein>
<proteinExistence type="predicted"/>
<feature type="compositionally biased region" description="Basic and acidic residues" evidence="1">
    <location>
        <begin position="252"/>
        <end position="261"/>
    </location>
</feature>
<name>A0A1Y1QI93_9GAMM</name>
<feature type="region of interest" description="Disordered" evidence="1">
    <location>
        <begin position="298"/>
        <end position="349"/>
    </location>
</feature>
<evidence type="ECO:0000313" key="4">
    <source>
        <dbReference type="EMBL" id="OQX06285.1"/>
    </source>
</evidence>
<feature type="signal peptide" evidence="2">
    <location>
        <begin position="1"/>
        <end position="26"/>
    </location>
</feature>
<evidence type="ECO:0000256" key="1">
    <source>
        <dbReference type="SAM" id="MobiDB-lite"/>
    </source>
</evidence>
<comment type="caution">
    <text evidence="4">The sequence shown here is derived from an EMBL/GenBank/DDBJ whole genome shotgun (WGS) entry which is preliminary data.</text>
</comment>
<accession>A0A1Y1QI93</accession>
<evidence type="ECO:0000256" key="2">
    <source>
        <dbReference type="SAM" id="SignalP"/>
    </source>
</evidence>
<feature type="domain" description="FecR protein" evidence="3">
    <location>
        <begin position="81"/>
        <end position="183"/>
    </location>
</feature>